<dbReference type="EMBL" id="GBXM01001962">
    <property type="protein sequence ID" value="JAI06616.1"/>
    <property type="molecule type" value="Transcribed_RNA"/>
</dbReference>
<sequence length="34" mass="3870">MAQILFQPLRKGKCQGGLIHLHFDVFLFSQIGIL</sequence>
<accession>A0A0E9XXN4</accession>
<organism evidence="1">
    <name type="scientific">Anguilla anguilla</name>
    <name type="common">European freshwater eel</name>
    <name type="synonym">Muraena anguilla</name>
    <dbReference type="NCBI Taxonomy" id="7936"/>
    <lineage>
        <taxon>Eukaryota</taxon>
        <taxon>Metazoa</taxon>
        <taxon>Chordata</taxon>
        <taxon>Craniata</taxon>
        <taxon>Vertebrata</taxon>
        <taxon>Euteleostomi</taxon>
        <taxon>Actinopterygii</taxon>
        <taxon>Neopterygii</taxon>
        <taxon>Teleostei</taxon>
        <taxon>Anguilliformes</taxon>
        <taxon>Anguillidae</taxon>
        <taxon>Anguilla</taxon>
    </lineage>
</organism>
<protein>
    <submittedName>
        <fullName evidence="1">Uncharacterized protein</fullName>
    </submittedName>
</protein>
<evidence type="ECO:0000313" key="1">
    <source>
        <dbReference type="EMBL" id="JAI06616.1"/>
    </source>
</evidence>
<reference evidence="1" key="1">
    <citation type="submission" date="2014-11" db="EMBL/GenBank/DDBJ databases">
        <authorList>
            <person name="Amaro Gonzalez C."/>
        </authorList>
    </citation>
    <scope>NUCLEOTIDE SEQUENCE</scope>
</reference>
<proteinExistence type="predicted"/>
<dbReference type="AlphaFoldDB" id="A0A0E9XXN4"/>
<reference evidence="1" key="2">
    <citation type="journal article" date="2015" name="Fish Shellfish Immunol.">
        <title>Early steps in the European eel (Anguilla anguilla)-Vibrio vulnificus interaction in the gills: Role of the RtxA13 toxin.</title>
        <authorList>
            <person name="Callol A."/>
            <person name="Pajuelo D."/>
            <person name="Ebbesson L."/>
            <person name="Teles M."/>
            <person name="MacKenzie S."/>
            <person name="Amaro C."/>
        </authorList>
    </citation>
    <scope>NUCLEOTIDE SEQUENCE</scope>
</reference>
<name>A0A0E9XXN4_ANGAN</name>